<evidence type="ECO:0000256" key="2">
    <source>
        <dbReference type="ARBA" id="ARBA00022692"/>
    </source>
</evidence>
<dbReference type="OrthoDB" id="7960583at2"/>
<evidence type="ECO:0000256" key="6">
    <source>
        <dbReference type="SAM" id="Phobius"/>
    </source>
</evidence>
<accession>A0A017T296</accession>
<organism evidence="7 8">
    <name type="scientific">Chondromyces apiculatus DSM 436</name>
    <dbReference type="NCBI Taxonomy" id="1192034"/>
    <lineage>
        <taxon>Bacteria</taxon>
        <taxon>Pseudomonadati</taxon>
        <taxon>Myxococcota</taxon>
        <taxon>Polyangia</taxon>
        <taxon>Polyangiales</taxon>
        <taxon>Polyangiaceae</taxon>
        <taxon>Chondromyces</taxon>
    </lineage>
</organism>
<dbReference type="RefSeq" id="WP_044246671.1">
    <property type="nucleotide sequence ID" value="NZ_ASRX01000051.1"/>
</dbReference>
<dbReference type="Pfam" id="PF13564">
    <property type="entry name" value="DoxX_2"/>
    <property type="match status" value="1"/>
</dbReference>
<sequence>MKTTTQGSTKTKRVGYWIATGLAAFAFLAGGAADLAATPDMLASMAHLGYPPYLTTILGVWKLLGAVAILAPGFPRLKEWAYAGMFFDLTGAAVSHAAVNDGAAKILTPLVLLGIVAASWALRPESRTLKASAKDAARSPSSHPVSPEASLAT</sequence>
<evidence type="ECO:0000313" key="7">
    <source>
        <dbReference type="EMBL" id="EYF03082.1"/>
    </source>
</evidence>
<keyword evidence="4 6" id="KW-0472">Membrane</keyword>
<comment type="subcellular location">
    <subcellularLocation>
        <location evidence="1">Membrane</location>
        <topology evidence="1">Multi-pass membrane protein</topology>
    </subcellularLocation>
</comment>
<evidence type="ECO:0000256" key="5">
    <source>
        <dbReference type="SAM" id="MobiDB-lite"/>
    </source>
</evidence>
<dbReference type="Proteomes" id="UP000019678">
    <property type="component" value="Unassembled WGS sequence"/>
</dbReference>
<reference evidence="7 8" key="1">
    <citation type="submission" date="2013-05" db="EMBL/GenBank/DDBJ databases">
        <title>Genome assembly of Chondromyces apiculatus DSM 436.</title>
        <authorList>
            <person name="Sharma G."/>
            <person name="Khatri I."/>
            <person name="Kaur C."/>
            <person name="Mayilraj S."/>
            <person name="Subramanian S."/>
        </authorList>
    </citation>
    <scope>NUCLEOTIDE SEQUENCE [LARGE SCALE GENOMIC DNA]</scope>
    <source>
        <strain evidence="7 8">DSM 436</strain>
    </source>
</reference>
<evidence type="ECO:0000256" key="1">
    <source>
        <dbReference type="ARBA" id="ARBA00004141"/>
    </source>
</evidence>
<evidence type="ECO:0000313" key="8">
    <source>
        <dbReference type="Proteomes" id="UP000019678"/>
    </source>
</evidence>
<keyword evidence="3 6" id="KW-1133">Transmembrane helix</keyword>
<name>A0A017T296_9BACT</name>
<feature type="region of interest" description="Disordered" evidence="5">
    <location>
        <begin position="132"/>
        <end position="153"/>
    </location>
</feature>
<keyword evidence="8" id="KW-1185">Reference proteome</keyword>
<dbReference type="eggNOG" id="ENOG5031BQE">
    <property type="taxonomic scope" value="Bacteria"/>
</dbReference>
<dbReference type="InterPro" id="IPR016944">
    <property type="entry name" value="UCP030066"/>
</dbReference>
<dbReference type="AlphaFoldDB" id="A0A017T296"/>
<feature type="transmembrane region" description="Helical" evidence="6">
    <location>
        <begin position="53"/>
        <end position="73"/>
    </location>
</feature>
<evidence type="ECO:0008006" key="9">
    <source>
        <dbReference type="Google" id="ProtNLM"/>
    </source>
</evidence>
<dbReference type="PIRSF" id="PIRSF030066">
    <property type="entry name" value="UCP030066"/>
    <property type="match status" value="1"/>
</dbReference>
<dbReference type="InterPro" id="IPR032808">
    <property type="entry name" value="DoxX"/>
</dbReference>
<comment type="caution">
    <text evidence="7">The sequence shown here is derived from an EMBL/GenBank/DDBJ whole genome shotgun (WGS) entry which is preliminary data.</text>
</comment>
<dbReference type="EMBL" id="ASRX01000051">
    <property type="protein sequence ID" value="EYF03082.1"/>
    <property type="molecule type" value="Genomic_DNA"/>
</dbReference>
<dbReference type="STRING" id="1192034.CAP_6196"/>
<keyword evidence="2 6" id="KW-0812">Transmembrane</keyword>
<evidence type="ECO:0000256" key="3">
    <source>
        <dbReference type="ARBA" id="ARBA00022989"/>
    </source>
</evidence>
<evidence type="ECO:0000256" key="4">
    <source>
        <dbReference type="ARBA" id="ARBA00023136"/>
    </source>
</evidence>
<protein>
    <recommendedName>
        <fullName evidence="9">DoxX family protein</fullName>
    </recommendedName>
</protein>
<dbReference type="GO" id="GO:0016020">
    <property type="term" value="C:membrane"/>
    <property type="evidence" value="ECO:0007669"/>
    <property type="project" value="UniProtKB-SubCell"/>
</dbReference>
<proteinExistence type="predicted"/>
<gene>
    <name evidence="7" type="ORF">CAP_6196</name>
</gene>
<feature type="transmembrane region" description="Helical" evidence="6">
    <location>
        <begin position="14"/>
        <end position="33"/>
    </location>
</feature>